<name>A0A5C3NHR2_9AGAM</name>
<evidence type="ECO:0000313" key="10">
    <source>
        <dbReference type="Proteomes" id="UP000305948"/>
    </source>
</evidence>
<feature type="binding site" evidence="6">
    <location>
        <position position="205"/>
    </location>
    <ligand>
        <name>substrate</name>
    </ligand>
</feature>
<dbReference type="Pfam" id="PF01425">
    <property type="entry name" value="Amidase"/>
    <property type="match status" value="1"/>
</dbReference>
<dbReference type="InterPro" id="IPR036928">
    <property type="entry name" value="AS_sf"/>
</dbReference>
<reference evidence="9 10" key="1">
    <citation type="journal article" date="2019" name="Nat. Ecol. Evol.">
        <title>Megaphylogeny resolves global patterns of mushroom evolution.</title>
        <authorList>
            <person name="Varga T."/>
            <person name="Krizsan K."/>
            <person name="Foldi C."/>
            <person name="Dima B."/>
            <person name="Sanchez-Garcia M."/>
            <person name="Sanchez-Ramirez S."/>
            <person name="Szollosi G.J."/>
            <person name="Szarkandi J.G."/>
            <person name="Papp V."/>
            <person name="Albert L."/>
            <person name="Andreopoulos W."/>
            <person name="Angelini C."/>
            <person name="Antonin V."/>
            <person name="Barry K.W."/>
            <person name="Bougher N.L."/>
            <person name="Buchanan P."/>
            <person name="Buyck B."/>
            <person name="Bense V."/>
            <person name="Catcheside P."/>
            <person name="Chovatia M."/>
            <person name="Cooper J."/>
            <person name="Damon W."/>
            <person name="Desjardin D."/>
            <person name="Finy P."/>
            <person name="Geml J."/>
            <person name="Haridas S."/>
            <person name="Hughes K."/>
            <person name="Justo A."/>
            <person name="Karasinski D."/>
            <person name="Kautmanova I."/>
            <person name="Kiss B."/>
            <person name="Kocsube S."/>
            <person name="Kotiranta H."/>
            <person name="LaButti K.M."/>
            <person name="Lechner B.E."/>
            <person name="Liimatainen K."/>
            <person name="Lipzen A."/>
            <person name="Lukacs Z."/>
            <person name="Mihaltcheva S."/>
            <person name="Morgado L.N."/>
            <person name="Niskanen T."/>
            <person name="Noordeloos M.E."/>
            <person name="Ohm R.A."/>
            <person name="Ortiz-Santana B."/>
            <person name="Ovrebo C."/>
            <person name="Racz N."/>
            <person name="Riley R."/>
            <person name="Savchenko A."/>
            <person name="Shiryaev A."/>
            <person name="Soop K."/>
            <person name="Spirin V."/>
            <person name="Szebenyi C."/>
            <person name="Tomsovsky M."/>
            <person name="Tulloss R.E."/>
            <person name="Uehling J."/>
            <person name="Grigoriev I.V."/>
            <person name="Vagvolgyi C."/>
            <person name="Papp T."/>
            <person name="Martin F.M."/>
            <person name="Miettinen O."/>
            <person name="Hibbett D.S."/>
            <person name="Nagy L.G."/>
        </authorList>
    </citation>
    <scope>NUCLEOTIDE SEQUENCE [LARGE SCALE GENOMIC DNA]</scope>
    <source>
        <strain evidence="9 10">OMC1185</strain>
    </source>
</reference>
<feature type="active site" description="Charge relay system" evidence="5">
    <location>
        <position position="130"/>
    </location>
</feature>
<dbReference type="InterPro" id="IPR023631">
    <property type="entry name" value="Amidase_dom"/>
</dbReference>
<comment type="catalytic activity">
    <reaction evidence="1">
        <text>a monocarboxylic acid amide + H2O = a monocarboxylate + NH4(+)</text>
        <dbReference type="Rhea" id="RHEA:12020"/>
        <dbReference type="ChEBI" id="CHEBI:15377"/>
        <dbReference type="ChEBI" id="CHEBI:28938"/>
        <dbReference type="ChEBI" id="CHEBI:35757"/>
        <dbReference type="ChEBI" id="CHEBI:83628"/>
        <dbReference type="EC" id="3.5.1.4"/>
    </reaction>
</comment>
<feature type="region of interest" description="Disordered" evidence="7">
    <location>
        <begin position="1"/>
        <end position="23"/>
    </location>
</feature>
<sequence length="557" mass="61878">MSSWQSSVADKRKRQQESIPKEWTVPVPANDVSNVIRFPEQSGVMSSKELQITNEVDVQELLQKLASGQWSAVEVTTAFYKRAILAQQVTNCLTEIFVERALKRASELDVHLRETGTVVGPLHGLPVSLKDQLCIEGLESTIGYVSLIDKYAKKNSVLADILLEAGAVPFVKTNIPQTLMWGETFNNVFGRTTNPYNRSLTCGGSSGGEGALVALKGSPLGVGSDVGGSIRIPAAFCGVYGMRPSYHRVPYEGALNTLEGQDSIPSVFGPFSNSLSGIKMFMKSVIDLKPWRKDPLAIRKPWDEEAYKLSEHGEGKRLCFGIMRHDGNIMPHPPILRGLKMMKDALVNAGHTVIDWQPINHKEMNDTVTAIWGSAAREDFRVTTLATQEPIIATMLPPESETFSEMVVDPRYPEDGMTSFQLWQLHKRKIELRKEYLDHWEKTNLETGTGRPVDAVIAPVGPYVAPPHGRNRPSGYTRVYNLLDYPVIVLPVSQVDQELDAKAPPHEYLNDADMEFHEWYDPAMFRDAPIALQLIGRTLEEEALIAMAEIVDAALKA</sequence>
<dbReference type="Gene3D" id="3.90.1300.10">
    <property type="entry name" value="Amidase signature (AS) domain"/>
    <property type="match status" value="1"/>
</dbReference>
<evidence type="ECO:0000259" key="8">
    <source>
        <dbReference type="Pfam" id="PF01425"/>
    </source>
</evidence>
<gene>
    <name evidence="9" type="ORF">OE88DRAFT_1715958</name>
</gene>
<dbReference type="EMBL" id="ML213503">
    <property type="protein sequence ID" value="TFK57254.1"/>
    <property type="molecule type" value="Genomic_DNA"/>
</dbReference>
<evidence type="ECO:0000256" key="5">
    <source>
        <dbReference type="PIRSR" id="PIRSR001221-1"/>
    </source>
</evidence>
<feature type="active site" description="Acyl-ester intermediate" evidence="5">
    <location>
        <position position="229"/>
    </location>
</feature>
<evidence type="ECO:0000256" key="3">
    <source>
        <dbReference type="ARBA" id="ARBA00012922"/>
    </source>
</evidence>
<evidence type="ECO:0000256" key="7">
    <source>
        <dbReference type="SAM" id="MobiDB-lite"/>
    </source>
</evidence>
<dbReference type="OrthoDB" id="6428749at2759"/>
<dbReference type="AlphaFoldDB" id="A0A5C3NHR2"/>
<feature type="binding site" evidence="6">
    <location>
        <position position="179"/>
    </location>
    <ligand>
        <name>substrate</name>
    </ligand>
</feature>
<protein>
    <recommendedName>
        <fullName evidence="3">amidase</fullName>
        <ecNumber evidence="3">3.5.1.4</ecNumber>
    </recommendedName>
</protein>
<feature type="binding site" evidence="6">
    <location>
        <begin position="226"/>
        <end position="229"/>
    </location>
    <ligand>
        <name>substrate</name>
    </ligand>
</feature>
<dbReference type="STRING" id="5364.A0A5C3NHR2"/>
<evidence type="ECO:0000256" key="6">
    <source>
        <dbReference type="PIRSR" id="PIRSR001221-2"/>
    </source>
</evidence>
<evidence type="ECO:0000256" key="4">
    <source>
        <dbReference type="ARBA" id="ARBA00022801"/>
    </source>
</evidence>
<evidence type="ECO:0000313" key="9">
    <source>
        <dbReference type="EMBL" id="TFK57254.1"/>
    </source>
</evidence>
<keyword evidence="4" id="KW-0378">Hydrolase</keyword>
<keyword evidence="10" id="KW-1185">Reference proteome</keyword>
<dbReference type="InterPro" id="IPR020556">
    <property type="entry name" value="Amidase_CS"/>
</dbReference>
<feature type="active site" description="Charge relay system" evidence="5">
    <location>
        <position position="205"/>
    </location>
</feature>
<dbReference type="GO" id="GO:0004040">
    <property type="term" value="F:amidase activity"/>
    <property type="evidence" value="ECO:0007669"/>
    <property type="project" value="UniProtKB-EC"/>
</dbReference>
<dbReference type="PIRSF" id="PIRSF001221">
    <property type="entry name" value="Amidase_fungi"/>
    <property type="match status" value="1"/>
</dbReference>
<organism evidence="9 10">
    <name type="scientific">Heliocybe sulcata</name>
    <dbReference type="NCBI Taxonomy" id="5364"/>
    <lineage>
        <taxon>Eukaryota</taxon>
        <taxon>Fungi</taxon>
        <taxon>Dikarya</taxon>
        <taxon>Basidiomycota</taxon>
        <taxon>Agaricomycotina</taxon>
        <taxon>Agaricomycetes</taxon>
        <taxon>Gloeophyllales</taxon>
        <taxon>Gloeophyllaceae</taxon>
        <taxon>Heliocybe</taxon>
    </lineage>
</organism>
<accession>A0A5C3NHR2</accession>
<dbReference type="PROSITE" id="PS00571">
    <property type="entry name" value="AMIDASES"/>
    <property type="match status" value="1"/>
</dbReference>
<comment type="similarity">
    <text evidence="2">Belongs to the amidase family.</text>
</comment>
<dbReference type="EC" id="3.5.1.4" evidence="3"/>
<dbReference type="SUPFAM" id="SSF75304">
    <property type="entry name" value="Amidase signature (AS) enzymes"/>
    <property type="match status" value="1"/>
</dbReference>
<feature type="domain" description="Amidase" evidence="8">
    <location>
        <begin position="74"/>
        <end position="544"/>
    </location>
</feature>
<evidence type="ECO:0000256" key="1">
    <source>
        <dbReference type="ARBA" id="ARBA00001311"/>
    </source>
</evidence>
<dbReference type="PANTHER" id="PTHR46072:SF2">
    <property type="entry name" value="AMIDASE (EUROFUNG)"/>
    <property type="match status" value="1"/>
</dbReference>
<dbReference type="Proteomes" id="UP000305948">
    <property type="component" value="Unassembled WGS sequence"/>
</dbReference>
<evidence type="ECO:0000256" key="2">
    <source>
        <dbReference type="ARBA" id="ARBA00009199"/>
    </source>
</evidence>
<proteinExistence type="inferred from homology"/>
<dbReference type="PANTHER" id="PTHR46072">
    <property type="entry name" value="AMIDASE-RELATED-RELATED"/>
    <property type="match status" value="1"/>
</dbReference>